<dbReference type="SMART" id="SM01017">
    <property type="entry name" value="Arrestin_C"/>
    <property type="match status" value="1"/>
</dbReference>
<dbReference type="AlphaFoldDB" id="A0A819LN53"/>
<reference evidence="4" key="1">
    <citation type="submission" date="2021-02" db="EMBL/GenBank/DDBJ databases">
        <authorList>
            <person name="Nowell W R."/>
        </authorList>
    </citation>
    <scope>NUCLEOTIDE SEQUENCE</scope>
</reference>
<sequence length="357" mass="41416">MGIGKSTIDNIEFNYFDGFYYAGENVTGTISFHNPEKKLTLTNVSLGFIGEIGYTGYKIHHSRDSMGNIYTENRVGQYQIPFIHTRIQFTHSKDNENKITLKPGQYSWPFEFTLPEDLPPSSSSLTNSYHYIKYYVRISVTQIWHIFKKTQTSPLTIFPHVNILHMNRYRRVIAVYNRNHLHIKARINHQSILPDEKISLDINLNNEKRLRIKGIEAILIQNREIDHNHHAEVIFKNDLPIPEDFMETEFRENFDLEIPSAQLPPTYDYIASCSDLLIHTSIAYELNVKIKVHEWHNQIDLIIPIIIGTESTLERSPSNQASYGRRSINSAKFSREISVPPIFQSEAEDAEILEVVL</sequence>
<proteinExistence type="inferred from homology"/>
<dbReference type="EMBL" id="CAJNOT010004713">
    <property type="protein sequence ID" value="CAF1442594.1"/>
    <property type="molecule type" value="Genomic_DNA"/>
</dbReference>
<comment type="caution">
    <text evidence="4">The sequence shown here is derived from an EMBL/GenBank/DDBJ whole genome shotgun (WGS) entry which is preliminary data.</text>
</comment>
<evidence type="ECO:0000256" key="1">
    <source>
        <dbReference type="ARBA" id="ARBA00005298"/>
    </source>
</evidence>
<dbReference type="PANTHER" id="PTHR11188:SF17">
    <property type="entry name" value="FI21816P1"/>
    <property type="match status" value="1"/>
</dbReference>
<name>A0A819LN53_9BILA</name>
<dbReference type="Gene3D" id="2.60.40.640">
    <property type="match status" value="2"/>
</dbReference>
<dbReference type="InterPro" id="IPR014756">
    <property type="entry name" value="Ig_E-set"/>
</dbReference>
<dbReference type="GO" id="GO:0005737">
    <property type="term" value="C:cytoplasm"/>
    <property type="evidence" value="ECO:0007669"/>
    <property type="project" value="TreeGrafter"/>
</dbReference>
<dbReference type="InterPro" id="IPR014752">
    <property type="entry name" value="Arrestin-like_C"/>
</dbReference>
<accession>A0A819LN53</accession>
<dbReference type="EMBL" id="CAJOBD010003849">
    <property type="protein sequence ID" value="CAF3968810.1"/>
    <property type="molecule type" value="Genomic_DNA"/>
</dbReference>
<dbReference type="Proteomes" id="UP000663836">
    <property type="component" value="Unassembled WGS sequence"/>
</dbReference>
<comment type="similarity">
    <text evidence="1">Belongs to the arrestin family.</text>
</comment>
<protein>
    <recommendedName>
        <fullName evidence="2">Arrestin C-terminal-like domain-containing protein</fullName>
    </recommendedName>
</protein>
<evidence type="ECO:0000313" key="5">
    <source>
        <dbReference type="Proteomes" id="UP000663836"/>
    </source>
</evidence>
<dbReference type="Pfam" id="PF00339">
    <property type="entry name" value="Arrestin_N"/>
    <property type="match status" value="1"/>
</dbReference>
<dbReference type="Pfam" id="PF02752">
    <property type="entry name" value="Arrestin_C"/>
    <property type="match status" value="1"/>
</dbReference>
<feature type="domain" description="Arrestin C-terminal-like" evidence="2">
    <location>
        <begin position="177"/>
        <end position="312"/>
    </location>
</feature>
<dbReference type="SUPFAM" id="SSF81296">
    <property type="entry name" value="E set domains"/>
    <property type="match status" value="2"/>
</dbReference>
<dbReference type="GO" id="GO:0015031">
    <property type="term" value="P:protein transport"/>
    <property type="evidence" value="ECO:0007669"/>
    <property type="project" value="TreeGrafter"/>
</dbReference>
<dbReference type="PANTHER" id="PTHR11188">
    <property type="entry name" value="ARRESTIN DOMAIN CONTAINING PROTEIN"/>
    <property type="match status" value="1"/>
</dbReference>
<evidence type="ECO:0000259" key="2">
    <source>
        <dbReference type="SMART" id="SM01017"/>
    </source>
</evidence>
<organism evidence="4 5">
    <name type="scientific">Rotaria sordida</name>
    <dbReference type="NCBI Taxonomy" id="392033"/>
    <lineage>
        <taxon>Eukaryota</taxon>
        <taxon>Metazoa</taxon>
        <taxon>Spiralia</taxon>
        <taxon>Gnathifera</taxon>
        <taxon>Rotifera</taxon>
        <taxon>Eurotatoria</taxon>
        <taxon>Bdelloidea</taxon>
        <taxon>Philodinida</taxon>
        <taxon>Philodinidae</taxon>
        <taxon>Rotaria</taxon>
    </lineage>
</organism>
<evidence type="ECO:0000313" key="3">
    <source>
        <dbReference type="EMBL" id="CAF1442594.1"/>
    </source>
</evidence>
<gene>
    <name evidence="4" type="ORF">JBS370_LOCUS24514</name>
    <name evidence="3" type="ORF">ZHD862_LOCUS34888</name>
</gene>
<dbReference type="Proteomes" id="UP000663864">
    <property type="component" value="Unassembled WGS sequence"/>
</dbReference>
<dbReference type="InterPro" id="IPR011022">
    <property type="entry name" value="Arrestin_C-like"/>
</dbReference>
<evidence type="ECO:0000313" key="4">
    <source>
        <dbReference type="EMBL" id="CAF3968810.1"/>
    </source>
</evidence>
<dbReference type="InterPro" id="IPR011021">
    <property type="entry name" value="Arrestin-like_N"/>
</dbReference>
<dbReference type="InterPro" id="IPR050357">
    <property type="entry name" value="Arrestin_domain-protein"/>
</dbReference>